<name>A0A3N2H5I3_9PSEU</name>
<evidence type="ECO:0000256" key="1">
    <source>
        <dbReference type="SAM" id="MobiDB-lite"/>
    </source>
</evidence>
<evidence type="ECO:0000313" key="2">
    <source>
        <dbReference type="EMBL" id="ROS43365.1"/>
    </source>
</evidence>
<comment type="caution">
    <text evidence="2">The sequence shown here is derived from an EMBL/GenBank/DDBJ whole genome shotgun (WGS) entry which is preliminary data.</text>
</comment>
<feature type="region of interest" description="Disordered" evidence="1">
    <location>
        <begin position="24"/>
        <end position="74"/>
    </location>
</feature>
<gene>
    <name evidence="2" type="ORF">EDD35_5776</name>
</gene>
<dbReference type="EMBL" id="RKHY01000001">
    <property type="protein sequence ID" value="ROS43365.1"/>
    <property type="molecule type" value="Genomic_DNA"/>
</dbReference>
<reference evidence="2 3" key="1">
    <citation type="submission" date="2018-11" db="EMBL/GenBank/DDBJ databases">
        <title>Sequencing the genomes of 1000 actinobacteria strains.</title>
        <authorList>
            <person name="Klenk H.-P."/>
        </authorList>
    </citation>
    <scope>NUCLEOTIDE SEQUENCE [LARGE SCALE GENOMIC DNA]</scope>
    <source>
        <strain evidence="2 3">DSM 44348</strain>
    </source>
</reference>
<dbReference type="AlphaFoldDB" id="A0A3N2H5I3"/>
<proteinExistence type="predicted"/>
<dbReference type="Proteomes" id="UP000274843">
    <property type="component" value="Unassembled WGS sequence"/>
</dbReference>
<keyword evidence="3" id="KW-1185">Reference proteome</keyword>
<accession>A0A3N2H5I3</accession>
<dbReference type="GeneID" id="301849266"/>
<protein>
    <submittedName>
        <fullName evidence="2">Uncharacterized protein</fullName>
    </submittedName>
</protein>
<organism evidence="2 3">
    <name type="scientific">Amycolatopsis thermoflava</name>
    <dbReference type="NCBI Taxonomy" id="84480"/>
    <lineage>
        <taxon>Bacteria</taxon>
        <taxon>Bacillati</taxon>
        <taxon>Actinomycetota</taxon>
        <taxon>Actinomycetes</taxon>
        <taxon>Pseudonocardiales</taxon>
        <taxon>Pseudonocardiaceae</taxon>
        <taxon>Amycolatopsis</taxon>
        <taxon>Amycolatopsis methanolica group</taxon>
    </lineage>
</organism>
<evidence type="ECO:0000313" key="3">
    <source>
        <dbReference type="Proteomes" id="UP000274843"/>
    </source>
</evidence>
<sequence length="74" mass="7566">MADGLGNTATYGLGNQRRKTNRLALYGQAGGSADDGLSQHADRAVGEGDAMADQDSPSAIAGPRRPSPPGVRSR</sequence>
<feature type="compositionally biased region" description="Pro residues" evidence="1">
    <location>
        <begin position="65"/>
        <end position="74"/>
    </location>
</feature>
<dbReference type="RefSeq" id="WP_148085738.1">
    <property type="nucleotide sequence ID" value="NZ_RKHY01000001.1"/>
</dbReference>